<dbReference type="Proteomes" id="UP000030690">
    <property type="component" value="Unassembled WGS sequence"/>
</dbReference>
<organism evidence="1 2">
    <name type="scientific">Plasmodium falciparum Vietnam Oak-Knoll</name>
    <name type="common">FVO</name>
    <dbReference type="NCBI Taxonomy" id="1036723"/>
    <lineage>
        <taxon>Eukaryota</taxon>
        <taxon>Sar</taxon>
        <taxon>Alveolata</taxon>
        <taxon>Apicomplexa</taxon>
        <taxon>Aconoidasida</taxon>
        <taxon>Haemosporida</taxon>
        <taxon>Plasmodiidae</taxon>
        <taxon>Plasmodium</taxon>
        <taxon>Plasmodium (Laverania)</taxon>
    </lineage>
</organism>
<protein>
    <submittedName>
        <fullName evidence="1">Uncharacterized protein</fullName>
    </submittedName>
</protein>
<evidence type="ECO:0000313" key="1">
    <source>
        <dbReference type="EMBL" id="ETW18321.1"/>
    </source>
</evidence>
<dbReference type="EMBL" id="KI925079">
    <property type="protein sequence ID" value="ETW18321.1"/>
    <property type="molecule type" value="Genomic_DNA"/>
</dbReference>
<proteinExistence type="predicted"/>
<accession>A0A024V672</accession>
<reference evidence="1 2" key="1">
    <citation type="submission" date="2013-02" db="EMBL/GenBank/DDBJ databases">
        <title>The Genome Annotation of Plasmodium falciparum Vietnam Oak-Knoll (FVO).</title>
        <authorList>
            <consortium name="The Broad Institute Genome Sequencing Platform"/>
            <consortium name="The Broad Institute Genome Sequencing Center for Infectious Disease"/>
            <person name="Neafsey D."/>
            <person name="Hoffman S."/>
            <person name="Volkman S."/>
            <person name="Rosenthal P."/>
            <person name="Walker B."/>
            <person name="Young S.K."/>
            <person name="Zeng Q."/>
            <person name="Gargeya S."/>
            <person name="Fitzgerald M."/>
            <person name="Haas B."/>
            <person name="Abouelleil A."/>
            <person name="Allen A.W."/>
            <person name="Alvarado L."/>
            <person name="Arachchi H.M."/>
            <person name="Berlin A.M."/>
            <person name="Chapman S.B."/>
            <person name="Gainer-Dewar J."/>
            <person name="Goldberg J."/>
            <person name="Griggs A."/>
            <person name="Gujja S."/>
            <person name="Hansen M."/>
            <person name="Howarth C."/>
            <person name="Imamovic A."/>
            <person name="Ireland A."/>
            <person name="Larimer J."/>
            <person name="McCowan C."/>
            <person name="Murphy C."/>
            <person name="Pearson M."/>
            <person name="Poon T.W."/>
            <person name="Priest M."/>
            <person name="Roberts A."/>
            <person name="Saif S."/>
            <person name="Shea T."/>
            <person name="Sisk P."/>
            <person name="Sykes S."/>
            <person name="Wortman J."/>
            <person name="Nusbaum C."/>
            <person name="Birren B."/>
        </authorList>
    </citation>
    <scope>NUCLEOTIDE SEQUENCE [LARGE SCALE GENOMIC DNA]</scope>
    <source>
        <strain evidence="2">Vietnam Oak-Knoll (FVO)</strain>
    </source>
</reference>
<reference evidence="1 2" key="2">
    <citation type="submission" date="2013-02" db="EMBL/GenBank/DDBJ databases">
        <title>The Genome Sequence of Plasmodium falciparum Vietnam Oak-Knoll (FVO).</title>
        <authorList>
            <consortium name="The Broad Institute Genome Sequencing Platform"/>
            <consortium name="The Broad Institute Genome Sequencing Center for Infectious Disease"/>
            <person name="Neafsey D."/>
            <person name="Cheeseman I."/>
            <person name="Volkman S."/>
            <person name="Adams J."/>
            <person name="Walker B."/>
            <person name="Young S.K."/>
            <person name="Zeng Q."/>
            <person name="Gargeya S."/>
            <person name="Fitzgerald M."/>
            <person name="Haas B."/>
            <person name="Abouelleil A."/>
            <person name="Alvarado L."/>
            <person name="Arachchi H.M."/>
            <person name="Berlin A.M."/>
            <person name="Chapman S.B."/>
            <person name="Dewar J."/>
            <person name="Goldberg J."/>
            <person name="Griggs A."/>
            <person name="Gujja S."/>
            <person name="Hansen M."/>
            <person name="Howarth C."/>
            <person name="Imamovic A."/>
            <person name="Larimer J."/>
            <person name="McCowan C."/>
            <person name="Murphy C."/>
            <person name="Neiman D."/>
            <person name="Pearson M."/>
            <person name="Priest M."/>
            <person name="Roberts A."/>
            <person name="Saif S."/>
            <person name="Shea T."/>
            <person name="Sisk P."/>
            <person name="Sykes S."/>
            <person name="Wortman J."/>
            <person name="Nusbaum C."/>
            <person name="Birren B."/>
        </authorList>
    </citation>
    <scope>NUCLEOTIDE SEQUENCE [LARGE SCALE GENOMIC DNA]</scope>
    <source>
        <strain evidence="2">Vietnam Oak-Knoll (FVO)</strain>
    </source>
</reference>
<name>A0A024V672_PLAFA</name>
<evidence type="ECO:0000313" key="2">
    <source>
        <dbReference type="Proteomes" id="UP000030690"/>
    </source>
</evidence>
<sequence length="67" mass="8224">MFNPVIVLHVRIINQKMKYYKNNKTKRHIYIYNILLLDINKYNTNKFENIEDENKLFCFPSVLQETN</sequence>
<gene>
    <name evidence="1" type="ORF">PFFVO_02837</name>
</gene>
<dbReference type="AlphaFoldDB" id="A0A024V672"/>